<dbReference type="PANTHER" id="PTHR30502:SF0">
    <property type="entry name" value="PHOSPHOENOLPYRUVATE CARBOXYLASE FAMILY PROTEIN"/>
    <property type="match status" value="1"/>
</dbReference>
<keyword evidence="3" id="KW-0456">Lyase</keyword>
<evidence type="ECO:0000313" key="6">
    <source>
        <dbReference type="Proteomes" id="UP001143307"/>
    </source>
</evidence>
<gene>
    <name evidence="5" type="ORF">EYC87_18035</name>
</gene>
<dbReference type="InterPro" id="IPR040442">
    <property type="entry name" value="Pyrv_kinase-like_dom_sf"/>
</dbReference>
<dbReference type="Proteomes" id="UP001143307">
    <property type="component" value="Unassembled WGS sequence"/>
</dbReference>
<dbReference type="PANTHER" id="PTHR30502">
    <property type="entry name" value="2-KETO-3-DEOXY-L-RHAMNONATE ALDOLASE"/>
    <property type="match status" value="1"/>
</dbReference>
<evidence type="ECO:0000259" key="4">
    <source>
        <dbReference type="Pfam" id="PF03328"/>
    </source>
</evidence>
<keyword evidence="2" id="KW-0479">Metal-binding</keyword>
<sequence length="257" mass="27622">MHVPIIENSFKRALNAGQLQLGAFMALADATTAELMANTDFDWLVIDGEHGPNDINSITRQLQSLAAYPVKPVVRLKDHNVANIKQTLDIGAQTLLIPMVESSGQATQLVKAIQYAPKGVRGLGGGLTRATRWGAITDYLHKAEEEICLVLQIESPEGIEELEGIALTEGVDAVFIGPADLAASMGYLGQPGHPDVCLAVEQAIEKVHTLGKPVGVFCGEPLQAKRYREIGASFFLIGADTMLLKTAADHLVARFRT</sequence>
<name>A0ABT3T046_9GAMM</name>
<organism evidence="5 6">
    <name type="scientific">Candidatus Seongchinamella marina</name>
    <dbReference type="NCBI Taxonomy" id="2518990"/>
    <lineage>
        <taxon>Bacteria</taxon>
        <taxon>Pseudomonadati</taxon>
        <taxon>Pseudomonadota</taxon>
        <taxon>Gammaproteobacteria</taxon>
        <taxon>Cellvibrionales</taxon>
        <taxon>Halieaceae</taxon>
        <taxon>Seongchinamella</taxon>
    </lineage>
</organism>
<comment type="caution">
    <text evidence="5">The sequence shown here is derived from an EMBL/GenBank/DDBJ whole genome shotgun (WGS) entry which is preliminary data.</text>
</comment>
<dbReference type="RefSeq" id="WP_279254123.1">
    <property type="nucleotide sequence ID" value="NZ_SHNP01000008.1"/>
</dbReference>
<evidence type="ECO:0000313" key="5">
    <source>
        <dbReference type="EMBL" id="MCX2975484.1"/>
    </source>
</evidence>
<dbReference type="InterPro" id="IPR015813">
    <property type="entry name" value="Pyrv/PenolPyrv_kinase-like_dom"/>
</dbReference>
<dbReference type="Pfam" id="PF03328">
    <property type="entry name" value="HpcH_HpaI"/>
    <property type="match status" value="1"/>
</dbReference>
<feature type="domain" description="HpcH/HpaI aldolase/citrate lyase" evidence="4">
    <location>
        <begin position="20"/>
        <end position="245"/>
    </location>
</feature>
<evidence type="ECO:0000256" key="2">
    <source>
        <dbReference type="ARBA" id="ARBA00022723"/>
    </source>
</evidence>
<dbReference type="InterPro" id="IPR050251">
    <property type="entry name" value="HpcH-HpaI_aldolase"/>
</dbReference>
<comment type="similarity">
    <text evidence="1">Belongs to the HpcH/HpaI aldolase family.</text>
</comment>
<proteinExistence type="inferred from homology"/>
<reference evidence="5" key="1">
    <citation type="submission" date="2019-02" db="EMBL/GenBank/DDBJ databases">
        <authorList>
            <person name="Li S.-H."/>
        </authorList>
    </citation>
    <scope>NUCLEOTIDE SEQUENCE</scope>
    <source>
        <strain evidence="5">IMCC8485</strain>
    </source>
</reference>
<dbReference type="EMBL" id="SHNP01000008">
    <property type="protein sequence ID" value="MCX2975484.1"/>
    <property type="molecule type" value="Genomic_DNA"/>
</dbReference>
<dbReference type="InterPro" id="IPR005000">
    <property type="entry name" value="Aldolase/citrate-lyase_domain"/>
</dbReference>
<dbReference type="SUPFAM" id="SSF51621">
    <property type="entry name" value="Phosphoenolpyruvate/pyruvate domain"/>
    <property type="match status" value="1"/>
</dbReference>
<protein>
    <submittedName>
        <fullName evidence="5">2-keto-3-deoxy-L-rhamnonate aldolase</fullName>
    </submittedName>
</protein>
<evidence type="ECO:0000256" key="1">
    <source>
        <dbReference type="ARBA" id="ARBA00005568"/>
    </source>
</evidence>
<accession>A0ABT3T046</accession>
<keyword evidence="6" id="KW-1185">Reference proteome</keyword>
<evidence type="ECO:0000256" key="3">
    <source>
        <dbReference type="ARBA" id="ARBA00023239"/>
    </source>
</evidence>
<dbReference type="Gene3D" id="3.20.20.60">
    <property type="entry name" value="Phosphoenolpyruvate-binding domains"/>
    <property type="match status" value="1"/>
</dbReference>